<protein>
    <submittedName>
        <fullName evidence="1">Uncharacterized protein</fullName>
    </submittedName>
</protein>
<organism evidence="1 2">
    <name type="scientific">Dorcoceras hygrometricum</name>
    <dbReference type="NCBI Taxonomy" id="472368"/>
    <lineage>
        <taxon>Eukaryota</taxon>
        <taxon>Viridiplantae</taxon>
        <taxon>Streptophyta</taxon>
        <taxon>Embryophyta</taxon>
        <taxon>Tracheophyta</taxon>
        <taxon>Spermatophyta</taxon>
        <taxon>Magnoliopsida</taxon>
        <taxon>eudicotyledons</taxon>
        <taxon>Gunneridae</taxon>
        <taxon>Pentapetalae</taxon>
        <taxon>asterids</taxon>
        <taxon>lamiids</taxon>
        <taxon>Lamiales</taxon>
        <taxon>Gesneriaceae</taxon>
        <taxon>Didymocarpoideae</taxon>
        <taxon>Trichosporeae</taxon>
        <taxon>Loxocarpinae</taxon>
        <taxon>Dorcoceras</taxon>
    </lineage>
</organism>
<name>A0A2Z6ZX06_9LAMI</name>
<evidence type="ECO:0000313" key="2">
    <source>
        <dbReference type="Proteomes" id="UP000250235"/>
    </source>
</evidence>
<sequence length="92" mass="10350">MSAPNREHVRARDRALAARWPAISDRCMLLPRALVAQHDGRSRPASSCKTLRRGAQPVRYDRRTLAVGIVRLPRNMLAAAAVRRVSRHRCDG</sequence>
<gene>
    <name evidence="1" type="ORF">F511_45120</name>
</gene>
<keyword evidence="2" id="KW-1185">Reference proteome</keyword>
<proteinExistence type="predicted"/>
<evidence type="ECO:0000313" key="1">
    <source>
        <dbReference type="EMBL" id="KZV13719.1"/>
    </source>
</evidence>
<dbReference type="AlphaFoldDB" id="A0A2Z6ZX06"/>
<dbReference type="EMBL" id="KV027850">
    <property type="protein sequence ID" value="KZV13719.1"/>
    <property type="molecule type" value="Genomic_DNA"/>
</dbReference>
<accession>A0A2Z6ZX06</accession>
<dbReference type="Proteomes" id="UP000250235">
    <property type="component" value="Unassembled WGS sequence"/>
</dbReference>
<reference evidence="1 2" key="1">
    <citation type="journal article" date="2015" name="Proc. Natl. Acad. Sci. U.S.A.">
        <title>The resurrection genome of Boea hygrometrica: A blueprint for survival of dehydration.</title>
        <authorList>
            <person name="Xiao L."/>
            <person name="Yang G."/>
            <person name="Zhang L."/>
            <person name="Yang X."/>
            <person name="Zhao S."/>
            <person name="Ji Z."/>
            <person name="Zhou Q."/>
            <person name="Hu M."/>
            <person name="Wang Y."/>
            <person name="Chen M."/>
            <person name="Xu Y."/>
            <person name="Jin H."/>
            <person name="Xiao X."/>
            <person name="Hu G."/>
            <person name="Bao F."/>
            <person name="Hu Y."/>
            <person name="Wan P."/>
            <person name="Li L."/>
            <person name="Deng X."/>
            <person name="Kuang T."/>
            <person name="Xiang C."/>
            <person name="Zhu J.K."/>
            <person name="Oliver M.J."/>
            <person name="He Y."/>
        </authorList>
    </citation>
    <scope>NUCLEOTIDE SEQUENCE [LARGE SCALE GENOMIC DNA]</scope>
    <source>
        <strain evidence="2">cv. XS01</strain>
    </source>
</reference>